<organism evidence="2 3">
    <name type="scientific">Pacificibacter maritimus</name>
    <dbReference type="NCBI Taxonomy" id="762213"/>
    <lineage>
        <taxon>Bacteria</taxon>
        <taxon>Pseudomonadati</taxon>
        <taxon>Pseudomonadota</taxon>
        <taxon>Alphaproteobacteria</taxon>
        <taxon>Rhodobacterales</taxon>
        <taxon>Roseobacteraceae</taxon>
        <taxon>Pacificibacter</taxon>
    </lineage>
</organism>
<dbReference type="Proteomes" id="UP000269689">
    <property type="component" value="Unassembled WGS sequence"/>
</dbReference>
<dbReference type="PROSITE" id="PS51257">
    <property type="entry name" value="PROKAR_LIPOPROTEIN"/>
    <property type="match status" value="1"/>
</dbReference>
<feature type="signal peptide" evidence="1">
    <location>
        <begin position="1"/>
        <end position="21"/>
    </location>
</feature>
<proteinExistence type="predicted"/>
<name>A0A3N4UCT0_9RHOB</name>
<comment type="caution">
    <text evidence="2">The sequence shown here is derived from an EMBL/GenBank/DDBJ whole genome shotgun (WGS) entry which is preliminary data.</text>
</comment>
<evidence type="ECO:0000313" key="3">
    <source>
        <dbReference type="Proteomes" id="UP000269689"/>
    </source>
</evidence>
<accession>A0A3N4UCT0</accession>
<gene>
    <name evidence="2" type="ORF">EDD53_1945</name>
</gene>
<reference evidence="2 3" key="1">
    <citation type="submission" date="2018-11" db="EMBL/GenBank/DDBJ databases">
        <title>Genomic Encyclopedia of Type Strains, Phase IV (KMG-IV): sequencing the most valuable type-strain genomes for metagenomic binning, comparative biology and taxonomic classification.</title>
        <authorList>
            <person name="Goeker M."/>
        </authorList>
    </citation>
    <scope>NUCLEOTIDE SEQUENCE [LARGE SCALE GENOMIC DNA]</scope>
    <source>
        <strain evidence="2 3">DSM 104731</strain>
    </source>
</reference>
<evidence type="ECO:0000256" key="1">
    <source>
        <dbReference type="SAM" id="SignalP"/>
    </source>
</evidence>
<protein>
    <recommendedName>
        <fullName evidence="4">Argininosuccinate lyase</fullName>
    </recommendedName>
</protein>
<keyword evidence="1" id="KW-0732">Signal</keyword>
<dbReference type="EMBL" id="RKQK01000003">
    <property type="protein sequence ID" value="RPE66245.1"/>
    <property type="molecule type" value="Genomic_DNA"/>
</dbReference>
<dbReference type="AlphaFoldDB" id="A0A3N4UCT0"/>
<evidence type="ECO:0000313" key="2">
    <source>
        <dbReference type="EMBL" id="RPE66245.1"/>
    </source>
</evidence>
<evidence type="ECO:0008006" key="4">
    <source>
        <dbReference type="Google" id="ProtNLM"/>
    </source>
</evidence>
<feature type="chain" id="PRO_5018049898" description="Argininosuccinate lyase" evidence="1">
    <location>
        <begin position="22"/>
        <end position="54"/>
    </location>
</feature>
<keyword evidence="3" id="KW-1185">Reference proteome</keyword>
<sequence length="54" mass="5355">MKTIILTVLSCGFLAACGADGDPKPPRVSGETAVSLNSNSGMSTSTSIGIHFGG</sequence>
<dbReference type="RefSeq" id="WP_170162734.1">
    <property type="nucleotide sequence ID" value="NZ_RKQK01000003.1"/>
</dbReference>